<evidence type="ECO:0000313" key="3">
    <source>
        <dbReference type="Proteomes" id="UP000219612"/>
    </source>
</evidence>
<dbReference type="InterPro" id="IPR008538">
    <property type="entry name" value="Uma2"/>
</dbReference>
<gene>
    <name evidence="2" type="ORF">SAMN05421748_1011145</name>
</gene>
<evidence type="ECO:0000313" key="2">
    <source>
        <dbReference type="EMBL" id="SNY14332.1"/>
    </source>
</evidence>
<reference evidence="2 3" key="1">
    <citation type="submission" date="2017-09" db="EMBL/GenBank/DDBJ databases">
        <authorList>
            <person name="Ehlers B."/>
            <person name="Leendertz F.H."/>
        </authorList>
    </citation>
    <scope>NUCLEOTIDE SEQUENCE [LARGE SCALE GENOMIC DNA]</scope>
    <source>
        <strain evidence="2 3">CGMCC 4.6857</strain>
    </source>
</reference>
<name>A0A285FSM9_9ACTN</name>
<dbReference type="InterPro" id="IPR011335">
    <property type="entry name" value="Restrct_endonuc-II-like"/>
</dbReference>
<dbReference type="CDD" id="cd06260">
    <property type="entry name" value="DUF820-like"/>
    <property type="match status" value="1"/>
</dbReference>
<dbReference type="InterPro" id="IPR012296">
    <property type="entry name" value="Nuclease_put_TT1808"/>
</dbReference>
<dbReference type="EMBL" id="OBDY01000001">
    <property type="protein sequence ID" value="SNY14332.1"/>
    <property type="molecule type" value="Genomic_DNA"/>
</dbReference>
<dbReference type="PANTHER" id="PTHR35400">
    <property type="entry name" value="SLR1083 PROTEIN"/>
    <property type="match status" value="1"/>
</dbReference>
<proteinExistence type="predicted"/>
<dbReference type="AlphaFoldDB" id="A0A285FSM9"/>
<dbReference type="Gene3D" id="3.90.1570.10">
    <property type="entry name" value="tt1808, chain A"/>
    <property type="match status" value="1"/>
</dbReference>
<keyword evidence="2" id="KW-0255">Endonuclease</keyword>
<protein>
    <submittedName>
        <fullName evidence="2">Endonuclease, Uma2 family (Restriction endonuclease fold)</fullName>
    </submittedName>
</protein>
<dbReference type="SUPFAM" id="SSF52980">
    <property type="entry name" value="Restriction endonuclease-like"/>
    <property type="match status" value="1"/>
</dbReference>
<keyword evidence="3" id="KW-1185">Reference proteome</keyword>
<dbReference type="GO" id="GO:0004519">
    <property type="term" value="F:endonuclease activity"/>
    <property type="evidence" value="ECO:0007669"/>
    <property type="project" value="UniProtKB-KW"/>
</dbReference>
<evidence type="ECO:0000259" key="1">
    <source>
        <dbReference type="Pfam" id="PF05685"/>
    </source>
</evidence>
<accession>A0A285FSM9</accession>
<keyword evidence="2" id="KW-0378">Hydrolase</keyword>
<sequence>MSGDPIEEESMTASLQLVDPRLLERRDLTVDDLVDLPEDLHYELIDGRLVLTPSAVPLHQNISTYVLMAMHQYRPPDFYLSSDQSVWLDGRNERRPDVVVIPFSKGLRSPQRVEDVSLAVEVISPSSKIYDRKRKWDDYARAGIPLYWIIDPLAERVTFTEFALDADGQYRLQQESDQRVAIEKPWRITLDLPAWTRERDRLREADQP</sequence>
<dbReference type="PANTHER" id="PTHR35400:SF3">
    <property type="entry name" value="SLL1072 PROTEIN"/>
    <property type="match status" value="1"/>
</dbReference>
<organism evidence="2 3">
    <name type="scientific">Paractinoplanes atraurantiacus</name>
    <dbReference type="NCBI Taxonomy" id="1036182"/>
    <lineage>
        <taxon>Bacteria</taxon>
        <taxon>Bacillati</taxon>
        <taxon>Actinomycetota</taxon>
        <taxon>Actinomycetes</taxon>
        <taxon>Micromonosporales</taxon>
        <taxon>Micromonosporaceae</taxon>
        <taxon>Paractinoplanes</taxon>
    </lineage>
</organism>
<feature type="domain" description="Putative restriction endonuclease" evidence="1">
    <location>
        <begin position="31"/>
        <end position="177"/>
    </location>
</feature>
<dbReference type="Pfam" id="PF05685">
    <property type="entry name" value="Uma2"/>
    <property type="match status" value="1"/>
</dbReference>
<dbReference type="Proteomes" id="UP000219612">
    <property type="component" value="Unassembled WGS sequence"/>
</dbReference>
<keyword evidence="2" id="KW-0540">Nuclease</keyword>